<accession>A0A2I4CRZ8</accession>
<feature type="domain" description="Paraneoplastic antigen Ma-like C-terminal" evidence="2">
    <location>
        <begin position="231"/>
        <end position="387"/>
    </location>
</feature>
<dbReference type="GeneID" id="106531439"/>
<dbReference type="Pfam" id="PF14893">
    <property type="entry name" value="PNMA"/>
    <property type="match status" value="1"/>
</dbReference>
<keyword evidence="3" id="KW-1185">Reference proteome</keyword>
<dbReference type="GO" id="GO:0003676">
    <property type="term" value="F:nucleic acid binding"/>
    <property type="evidence" value="ECO:0007669"/>
    <property type="project" value="InterPro"/>
</dbReference>
<evidence type="ECO:0000313" key="4">
    <source>
        <dbReference type="RefSeq" id="XP_013882764.1"/>
    </source>
</evidence>
<dbReference type="InterPro" id="IPR048270">
    <property type="entry name" value="PNMA_C"/>
</dbReference>
<dbReference type="AlphaFoldDB" id="A0A2I4CRZ8"/>
<dbReference type="PANTHER" id="PTHR23095:SF53">
    <property type="entry name" value="ZINC FINGER CCHC DOMAIN-CONTAINING PROTEIN 12-LIKE"/>
    <property type="match status" value="1"/>
</dbReference>
<dbReference type="STRING" id="52670.A0A2I4CRZ8"/>
<organism evidence="3 4">
    <name type="scientific">Austrofundulus limnaeus</name>
    <name type="common">Annual killifish</name>
    <dbReference type="NCBI Taxonomy" id="52670"/>
    <lineage>
        <taxon>Eukaryota</taxon>
        <taxon>Metazoa</taxon>
        <taxon>Chordata</taxon>
        <taxon>Craniata</taxon>
        <taxon>Vertebrata</taxon>
        <taxon>Euteleostomi</taxon>
        <taxon>Actinopterygii</taxon>
        <taxon>Neopterygii</taxon>
        <taxon>Teleostei</taxon>
        <taxon>Neoteleostei</taxon>
        <taxon>Acanthomorphata</taxon>
        <taxon>Ovalentaria</taxon>
        <taxon>Atherinomorphae</taxon>
        <taxon>Cyprinodontiformes</taxon>
        <taxon>Rivulidae</taxon>
        <taxon>Austrofundulus</taxon>
    </lineage>
</organism>
<dbReference type="InterPro" id="IPR026523">
    <property type="entry name" value="PNMA"/>
</dbReference>
<dbReference type="InParanoid" id="A0A2I4CRZ8"/>
<dbReference type="KEGG" id="alim:106531439"/>
<sequence length="472" mass="53082">MEVVDKENIKVPNSVIVSGITDTEVDETLMDFLNKYGKIMRTFKIDDPLSSYHKNAIVEYESGAALTTLEPLLPYILEVPNKVTYKIKALSSEYMSAVTKRATHHFFCELQEIAKLTGKSFEAVLHEHLSKCSQSDASSPKFPETEHYFRATQSDITKSASESNQPFEQFTTSSNTDSEVQTADQRGHDLSSNIPQNFISHPEVQKVIVEHIVRNETPVSHVSSSFRLRQFSGKLPCPSHEADFDTWRNSVELILQDSDLSDLQRSRKILDSLGPPAANVVKPLGPKALPTAYLELLNSAFGTVEDGDELFAKFLNTFQDPGEKPSHYLHRLQTVLCKALSRGGAVASESDRHLLRQFCRGCWDNALLAELQLERKKDKPPSFTELLLQLRVEEDKHTAKESRMKKHFAAAKPKVASHTIAATPNTCEPTMQTDLADMQTQITKLQSQLTRLKPHCQTKSSFSYYCCYPKSL</sequence>
<evidence type="ECO:0000259" key="2">
    <source>
        <dbReference type="Pfam" id="PF14893"/>
    </source>
</evidence>
<proteinExistence type="predicted"/>
<feature type="non-terminal residue" evidence="4">
    <location>
        <position position="472"/>
    </location>
</feature>
<dbReference type="SUPFAM" id="SSF54928">
    <property type="entry name" value="RNA-binding domain, RBD"/>
    <property type="match status" value="1"/>
</dbReference>
<name>A0A2I4CRZ8_AUSLI</name>
<dbReference type="Proteomes" id="UP000192220">
    <property type="component" value="Unplaced"/>
</dbReference>
<evidence type="ECO:0000256" key="1">
    <source>
        <dbReference type="SAM" id="MobiDB-lite"/>
    </source>
</evidence>
<feature type="region of interest" description="Disordered" evidence="1">
    <location>
        <begin position="156"/>
        <end position="196"/>
    </location>
</feature>
<dbReference type="PANTHER" id="PTHR23095">
    <property type="entry name" value="PARANEOPLASTIC ANTIGEN"/>
    <property type="match status" value="1"/>
</dbReference>
<dbReference type="InterPro" id="IPR035979">
    <property type="entry name" value="RBD_domain_sf"/>
</dbReference>
<protein>
    <submittedName>
        <fullName evidence="4">Uncharacterized protein LOC106531439</fullName>
    </submittedName>
</protein>
<evidence type="ECO:0000313" key="3">
    <source>
        <dbReference type="Proteomes" id="UP000192220"/>
    </source>
</evidence>
<dbReference type="OrthoDB" id="115435at2759"/>
<dbReference type="RefSeq" id="XP_013882764.1">
    <property type="nucleotide sequence ID" value="XM_014027310.1"/>
</dbReference>
<reference evidence="4" key="1">
    <citation type="submission" date="2025-08" db="UniProtKB">
        <authorList>
            <consortium name="RefSeq"/>
        </authorList>
    </citation>
    <scope>IDENTIFICATION</scope>
</reference>
<gene>
    <name evidence="4" type="primary">LOC106531439</name>
</gene>